<gene>
    <name evidence="1" type="ORF">METZ01_LOCUS202680</name>
</gene>
<dbReference type="EMBL" id="UINC01044405">
    <property type="protein sequence ID" value="SVB49826.1"/>
    <property type="molecule type" value="Genomic_DNA"/>
</dbReference>
<feature type="non-terminal residue" evidence="1">
    <location>
        <position position="360"/>
    </location>
</feature>
<accession>A0A382EGA4</accession>
<name>A0A382EGA4_9ZZZZ</name>
<reference evidence="1" key="1">
    <citation type="submission" date="2018-05" db="EMBL/GenBank/DDBJ databases">
        <authorList>
            <person name="Lanie J.A."/>
            <person name="Ng W.-L."/>
            <person name="Kazmierczak K.M."/>
            <person name="Andrzejewski T.M."/>
            <person name="Davidsen T.M."/>
            <person name="Wayne K.J."/>
            <person name="Tettelin H."/>
            <person name="Glass J.I."/>
            <person name="Rusch D."/>
            <person name="Podicherti R."/>
            <person name="Tsui H.-C.T."/>
            <person name="Winkler M.E."/>
        </authorList>
    </citation>
    <scope>NUCLEOTIDE SEQUENCE</scope>
</reference>
<evidence type="ECO:0000313" key="1">
    <source>
        <dbReference type="EMBL" id="SVB49826.1"/>
    </source>
</evidence>
<proteinExistence type="predicted"/>
<sequence length="360" mass="41454">MELHEEWSKAENGDTVLMGLFWLCYFCHVKREGHWLDEEESELTRTTMILTGWKVSKLNGFPINSEYEWNLIDIDGEIEEIRRRDDYSPRGGRYHLGFYWGKPEDTCIIDFGPNYIEARRIFFLDVRESIWSSQTYQSTLKNPPEPSELGNEIQIEHIIGGMVPDEGIECYKTGLMYGPWYYRYYGDNFAFDFQLAYDADSDSLPWGQEEEYTGNGIDDYVVSSYVIRDGVCFVLPELGDGGYSKEQIMHFCSLFVKKYGDLPPSTLFGPALRMKLGMATFDPPPTHQKIPLTTMAVRMLVSSIWNNTRGFGEIRESLGLPRMHGQAGPLGHPYRKISNSGFCQCGKRHNGILKHRDECT</sequence>
<organism evidence="1">
    <name type="scientific">marine metagenome</name>
    <dbReference type="NCBI Taxonomy" id="408172"/>
    <lineage>
        <taxon>unclassified sequences</taxon>
        <taxon>metagenomes</taxon>
        <taxon>ecological metagenomes</taxon>
    </lineage>
</organism>
<dbReference type="AlphaFoldDB" id="A0A382EGA4"/>
<protein>
    <submittedName>
        <fullName evidence="1">Uncharacterized protein</fullName>
    </submittedName>
</protein>